<comment type="caution">
    <text evidence="1">The sequence shown here is derived from an EMBL/GenBank/DDBJ whole genome shotgun (WGS) entry which is preliminary data.</text>
</comment>
<gene>
    <name evidence="1" type="ORF">K1T71_011132</name>
</gene>
<dbReference type="EMBL" id="CM034406">
    <property type="protein sequence ID" value="KAJ0172956.1"/>
    <property type="molecule type" value="Genomic_DNA"/>
</dbReference>
<protein>
    <submittedName>
        <fullName evidence="1">Uncharacterized protein</fullName>
    </submittedName>
</protein>
<organism evidence="1 2">
    <name type="scientific">Dendrolimus kikuchii</name>
    <dbReference type="NCBI Taxonomy" id="765133"/>
    <lineage>
        <taxon>Eukaryota</taxon>
        <taxon>Metazoa</taxon>
        <taxon>Ecdysozoa</taxon>
        <taxon>Arthropoda</taxon>
        <taxon>Hexapoda</taxon>
        <taxon>Insecta</taxon>
        <taxon>Pterygota</taxon>
        <taxon>Neoptera</taxon>
        <taxon>Endopterygota</taxon>
        <taxon>Lepidoptera</taxon>
        <taxon>Glossata</taxon>
        <taxon>Ditrysia</taxon>
        <taxon>Bombycoidea</taxon>
        <taxon>Lasiocampidae</taxon>
        <taxon>Dendrolimus</taxon>
    </lineage>
</organism>
<accession>A0ACC1CND1</accession>
<reference evidence="1 2" key="1">
    <citation type="journal article" date="2021" name="Front. Genet.">
        <title>Chromosome-Level Genome Assembly Reveals Significant Gene Expansion in the Toll and IMD Signaling Pathways of Dendrolimus kikuchii.</title>
        <authorList>
            <person name="Zhou J."/>
            <person name="Wu P."/>
            <person name="Xiong Z."/>
            <person name="Liu N."/>
            <person name="Zhao N."/>
            <person name="Ji M."/>
            <person name="Qiu Y."/>
            <person name="Yang B."/>
        </authorList>
    </citation>
    <scope>NUCLEOTIDE SEQUENCE [LARGE SCALE GENOMIC DNA]</scope>
    <source>
        <strain evidence="1">Ann1</strain>
    </source>
</reference>
<sequence>MSHLLAGVLLLGYFNNCFGKVVPRSVQSFVDHELVPDILNSPPESILSVIFPNGINVSEAMELTPEQVKGVPNLQWNANSNRLYTVVFCDPDAPSREAPDGRSFLHWLVINIPDEDVDEGDTIVNILNSHPEPETGFHRYVFLVYEQPEGVVFDLLPNESFEGRVNFSVEDFASRYNLGIPVAGNFYFTQTIE</sequence>
<evidence type="ECO:0000313" key="2">
    <source>
        <dbReference type="Proteomes" id="UP000824533"/>
    </source>
</evidence>
<keyword evidence="2" id="KW-1185">Reference proteome</keyword>
<proteinExistence type="predicted"/>
<dbReference type="Proteomes" id="UP000824533">
    <property type="component" value="Linkage Group LG20"/>
</dbReference>
<evidence type="ECO:0000313" key="1">
    <source>
        <dbReference type="EMBL" id="KAJ0172956.1"/>
    </source>
</evidence>
<name>A0ACC1CND1_9NEOP</name>